<dbReference type="CDD" id="cd02414">
    <property type="entry name" value="KH-II_Jag"/>
    <property type="match status" value="1"/>
</dbReference>
<evidence type="ECO:0000313" key="1">
    <source>
        <dbReference type="EMBL" id="KKS63929.1"/>
    </source>
</evidence>
<protein>
    <submittedName>
        <fullName evidence="1">R3H domain protein</fullName>
    </submittedName>
</protein>
<evidence type="ECO:0000313" key="2">
    <source>
        <dbReference type="Proteomes" id="UP000034135"/>
    </source>
</evidence>
<organism evidence="1 2">
    <name type="scientific">Candidatus Daviesbacteria bacterium GW2011_GWA1_42_6</name>
    <dbReference type="NCBI Taxonomy" id="1618420"/>
    <lineage>
        <taxon>Bacteria</taxon>
        <taxon>Candidatus Daviesiibacteriota</taxon>
    </lineage>
</organism>
<feature type="non-terminal residue" evidence="1">
    <location>
        <position position="103"/>
    </location>
</feature>
<name>A0A0G1ASH0_9BACT</name>
<proteinExistence type="predicted"/>
<dbReference type="PANTHER" id="PTHR35800">
    <property type="entry name" value="PROTEIN JAG"/>
    <property type="match status" value="1"/>
</dbReference>
<dbReference type="InterPro" id="IPR038008">
    <property type="entry name" value="Jag_KH"/>
</dbReference>
<sequence>MEAKVSEVLENILGLMALEGSFEVTEGPEEVLVSIETNDAGRLIGFKGETLDALQFLVSLIANREAGENFKRVVVDVAGWRKSKEGDLERRARSWADEVLESG</sequence>
<accession>A0A0G1ASH0</accession>
<comment type="caution">
    <text evidence="1">The sequence shown here is derived from an EMBL/GenBank/DDBJ whole genome shotgun (WGS) entry which is preliminary data.</text>
</comment>
<dbReference type="InterPro" id="IPR039247">
    <property type="entry name" value="KhpB"/>
</dbReference>
<dbReference type="Proteomes" id="UP000034135">
    <property type="component" value="Unassembled WGS sequence"/>
</dbReference>
<dbReference type="Gene3D" id="3.30.300.20">
    <property type="match status" value="1"/>
</dbReference>
<dbReference type="InterPro" id="IPR015946">
    <property type="entry name" value="KH_dom-like_a/b"/>
</dbReference>
<dbReference type="EMBL" id="LCEB01000044">
    <property type="protein sequence ID" value="KKS63929.1"/>
    <property type="molecule type" value="Genomic_DNA"/>
</dbReference>
<dbReference type="PANTHER" id="PTHR35800:SF1">
    <property type="entry name" value="RNA-BINDING PROTEIN KHPB"/>
    <property type="match status" value="1"/>
</dbReference>
<dbReference type="Pfam" id="PF13083">
    <property type="entry name" value="KH_KhpA-B"/>
    <property type="match status" value="1"/>
</dbReference>
<dbReference type="AlphaFoldDB" id="A0A0G1ASH0"/>
<dbReference type="GO" id="GO:0003723">
    <property type="term" value="F:RNA binding"/>
    <property type="evidence" value="ECO:0007669"/>
    <property type="project" value="InterPro"/>
</dbReference>
<reference evidence="1 2" key="1">
    <citation type="journal article" date="2015" name="Nature">
        <title>rRNA introns, odd ribosomes, and small enigmatic genomes across a large radiation of phyla.</title>
        <authorList>
            <person name="Brown C.T."/>
            <person name="Hug L.A."/>
            <person name="Thomas B.C."/>
            <person name="Sharon I."/>
            <person name="Castelle C.J."/>
            <person name="Singh A."/>
            <person name="Wilkins M.J."/>
            <person name="Williams K.H."/>
            <person name="Banfield J.F."/>
        </authorList>
    </citation>
    <scope>NUCLEOTIDE SEQUENCE [LARGE SCALE GENOMIC DNA]</scope>
</reference>
<gene>
    <name evidence="1" type="ORF">UV33_C0044G0009</name>
</gene>